<evidence type="ECO:0008006" key="3">
    <source>
        <dbReference type="Google" id="ProtNLM"/>
    </source>
</evidence>
<evidence type="ECO:0000313" key="2">
    <source>
        <dbReference type="Proteomes" id="UP000054279"/>
    </source>
</evidence>
<keyword evidence="2" id="KW-1185">Reference proteome</keyword>
<reference evidence="1 2" key="1">
    <citation type="submission" date="2014-06" db="EMBL/GenBank/DDBJ databases">
        <title>Evolutionary Origins and Diversification of the Mycorrhizal Mutualists.</title>
        <authorList>
            <consortium name="DOE Joint Genome Institute"/>
            <consortium name="Mycorrhizal Genomics Consortium"/>
            <person name="Kohler A."/>
            <person name="Kuo A."/>
            <person name="Nagy L.G."/>
            <person name="Floudas D."/>
            <person name="Copeland A."/>
            <person name="Barry K.W."/>
            <person name="Cichocki N."/>
            <person name="Veneault-Fourrey C."/>
            <person name="LaButti K."/>
            <person name="Lindquist E.A."/>
            <person name="Lipzen A."/>
            <person name="Lundell T."/>
            <person name="Morin E."/>
            <person name="Murat C."/>
            <person name="Riley R."/>
            <person name="Ohm R."/>
            <person name="Sun H."/>
            <person name="Tunlid A."/>
            <person name="Henrissat B."/>
            <person name="Grigoriev I.V."/>
            <person name="Hibbett D.S."/>
            <person name="Martin F."/>
        </authorList>
    </citation>
    <scope>NUCLEOTIDE SEQUENCE [LARGE SCALE GENOMIC DNA]</scope>
    <source>
        <strain evidence="1 2">SS14</strain>
    </source>
</reference>
<proteinExistence type="predicted"/>
<evidence type="ECO:0000313" key="1">
    <source>
        <dbReference type="EMBL" id="KIJ29593.1"/>
    </source>
</evidence>
<gene>
    <name evidence="1" type="ORF">M422DRAFT_268937</name>
</gene>
<dbReference type="Proteomes" id="UP000054279">
    <property type="component" value="Unassembled WGS sequence"/>
</dbReference>
<dbReference type="HOGENOM" id="CLU_2832833_0_0_1"/>
<name>A0A0C9TJ10_SPHS4</name>
<dbReference type="AlphaFoldDB" id="A0A0C9TJ10"/>
<dbReference type="EMBL" id="KN837279">
    <property type="protein sequence ID" value="KIJ29593.1"/>
    <property type="molecule type" value="Genomic_DNA"/>
</dbReference>
<accession>A0A0C9TJ10</accession>
<organism evidence="1 2">
    <name type="scientific">Sphaerobolus stellatus (strain SS14)</name>
    <dbReference type="NCBI Taxonomy" id="990650"/>
    <lineage>
        <taxon>Eukaryota</taxon>
        <taxon>Fungi</taxon>
        <taxon>Dikarya</taxon>
        <taxon>Basidiomycota</taxon>
        <taxon>Agaricomycotina</taxon>
        <taxon>Agaricomycetes</taxon>
        <taxon>Phallomycetidae</taxon>
        <taxon>Geastrales</taxon>
        <taxon>Sphaerobolaceae</taxon>
        <taxon>Sphaerobolus</taxon>
    </lineage>
</organism>
<sequence length="66" mass="7561">MSESDSIRFPRLNDTNYAEWSVRMEAGKEEEVIEKELKIKMSKRSASKMAEAHRAAGFATSLAYLY</sequence>
<protein>
    <recommendedName>
        <fullName evidence="3">DUF4219 domain-containing protein</fullName>
    </recommendedName>
</protein>